<gene>
    <name evidence="2" type="ORF">PHYPO_G00005590</name>
</gene>
<dbReference type="Proteomes" id="UP000327468">
    <property type="component" value="Chromosome 1"/>
</dbReference>
<keyword evidence="1" id="KW-0472">Membrane</keyword>
<dbReference type="EMBL" id="VFJC01000002">
    <property type="protein sequence ID" value="KAB5586790.1"/>
    <property type="molecule type" value="Genomic_DNA"/>
</dbReference>
<accession>A0A5N5Q4C8</accession>
<feature type="transmembrane region" description="Helical" evidence="1">
    <location>
        <begin position="37"/>
        <end position="57"/>
    </location>
</feature>
<name>A0A5N5Q4C8_PANHP</name>
<organism evidence="2 3">
    <name type="scientific">Pangasianodon hypophthalmus</name>
    <name type="common">Striped catfish</name>
    <name type="synonym">Helicophagus hypophthalmus</name>
    <dbReference type="NCBI Taxonomy" id="310915"/>
    <lineage>
        <taxon>Eukaryota</taxon>
        <taxon>Metazoa</taxon>
        <taxon>Chordata</taxon>
        <taxon>Craniata</taxon>
        <taxon>Vertebrata</taxon>
        <taxon>Euteleostomi</taxon>
        <taxon>Actinopterygii</taxon>
        <taxon>Neopterygii</taxon>
        <taxon>Teleostei</taxon>
        <taxon>Ostariophysi</taxon>
        <taxon>Siluriformes</taxon>
        <taxon>Pangasiidae</taxon>
        <taxon>Pangasianodon</taxon>
    </lineage>
</organism>
<dbReference type="AlphaFoldDB" id="A0A5N5Q4C8"/>
<proteinExistence type="predicted"/>
<evidence type="ECO:0000256" key="1">
    <source>
        <dbReference type="SAM" id="Phobius"/>
    </source>
</evidence>
<protein>
    <submittedName>
        <fullName evidence="2">Uncharacterized protein</fullName>
    </submittedName>
</protein>
<keyword evidence="1" id="KW-0812">Transmembrane</keyword>
<sequence>MSYVRGFPKSRPFSATWPAFLGPLSSAAYGNCSFPHNFTFCFSFFFSPHSSLFLLFITRTACKVSYPSAEVCHRLAGSGLFSPKSGEHHRRQANSL</sequence>
<evidence type="ECO:0000313" key="3">
    <source>
        <dbReference type="Proteomes" id="UP000327468"/>
    </source>
</evidence>
<keyword evidence="3" id="KW-1185">Reference proteome</keyword>
<comment type="caution">
    <text evidence="2">The sequence shown here is derived from an EMBL/GenBank/DDBJ whole genome shotgun (WGS) entry which is preliminary data.</text>
</comment>
<keyword evidence="1" id="KW-1133">Transmembrane helix</keyword>
<evidence type="ECO:0000313" key="2">
    <source>
        <dbReference type="EMBL" id="KAB5586790.1"/>
    </source>
</evidence>
<reference evidence="2 3" key="1">
    <citation type="submission" date="2019-06" db="EMBL/GenBank/DDBJ databases">
        <title>A chromosome-scale genome assembly of the striped catfish, Pangasianodon hypophthalmus.</title>
        <authorList>
            <person name="Wen M."/>
            <person name="Zahm M."/>
            <person name="Roques C."/>
            <person name="Cabau C."/>
            <person name="Klopp C."/>
            <person name="Donnadieu C."/>
            <person name="Jouanno E."/>
            <person name="Avarre J.-C."/>
            <person name="Campet M."/>
            <person name="Ha T.T.T."/>
            <person name="Dugue R."/>
            <person name="Lampietro C."/>
            <person name="Louis A."/>
            <person name="Herpin A."/>
            <person name="Echchiki A."/>
            <person name="Berthelot C."/>
            <person name="Parey E."/>
            <person name="Roest-Crollius H."/>
            <person name="Braasch I."/>
            <person name="Postlethwait J."/>
            <person name="Bobe J."/>
            <person name="Montfort J."/>
            <person name="Bouchez O."/>
            <person name="Begum T."/>
            <person name="Schartl M."/>
            <person name="Guiguen Y."/>
        </authorList>
    </citation>
    <scope>NUCLEOTIDE SEQUENCE [LARGE SCALE GENOMIC DNA]</scope>
    <source>
        <strain evidence="2 3">Indonesia</strain>
        <tissue evidence="2">Blood</tissue>
    </source>
</reference>